<dbReference type="AlphaFoldDB" id="A0A9D0ZNJ5"/>
<dbReference type="EMBL" id="DVFZ01000105">
    <property type="protein sequence ID" value="HIQ83698.1"/>
    <property type="molecule type" value="Genomic_DNA"/>
</dbReference>
<keyword evidence="1" id="KW-1133">Transmembrane helix</keyword>
<sequence>MRNLPDGIMLDSAQTFIPYGCPRRKVEALLAEHGIPMEPEPSQEDSFCVRSKMLGTTILCRVCLGFENEAFAGAVFAALEPPEAMGRVFFVFQQRLEMLEQRGKPPQGSRLFGQSSTYTEYTWETGGIYARHTFSDRFAPSTTTIVRVAPPAATTPDASGKKGFLRGRKPSAIARETAIAAAVALLLLSAVLNGMGK</sequence>
<name>A0A9D0ZNJ5_9FIRM</name>
<proteinExistence type="predicted"/>
<protein>
    <submittedName>
        <fullName evidence="2">Uncharacterized protein</fullName>
    </submittedName>
</protein>
<accession>A0A9D0ZNJ5</accession>
<comment type="caution">
    <text evidence="2">The sequence shown here is derived from an EMBL/GenBank/DDBJ whole genome shotgun (WGS) entry which is preliminary data.</text>
</comment>
<evidence type="ECO:0000313" key="2">
    <source>
        <dbReference type="EMBL" id="HIQ83698.1"/>
    </source>
</evidence>
<feature type="transmembrane region" description="Helical" evidence="1">
    <location>
        <begin position="172"/>
        <end position="192"/>
    </location>
</feature>
<gene>
    <name evidence="2" type="ORF">IAA52_11420</name>
</gene>
<dbReference type="Proteomes" id="UP000824260">
    <property type="component" value="Unassembled WGS sequence"/>
</dbReference>
<keyword evidence="1" id="KW-0812">Transmembrane</keyword>
<evidence type="ECO:0000256" key="1">
    <source>
        <dbReference type="SAM" id="Phobius"/>
    </source>
</evidence>
<keyword evidence="1" id="KW-0472">Membrane</keyword>
<reference evidence="2" key="1">
    <citation type="submission" date="2020-10" db="EMBL/GenBank/DDBJ databases">
        <authorList>
            <person name="Gilroy R."/>
        </authorList>
    </citation>
    <scope>NUCLEOTIDE SEQUENCE</scope>
    <source>
        <strain evidence="2">ChiSjej6B24-2974</strain>
    </source>
</reference>
<evidence type="ECO:0000313" key="3">
    <source>
        <dbReference type="Proteomes" id="UP000824260"/>
    </source>
</evidence>
<reference evidence="2" key="2">
    <citation type="journal article" date="2021" name="PeerJ">
        <title>Extensive microbial diversity within the chicken gut microbiome revealed by metagenomics and culture.</title>
        <authorList>
            <person name="Gilroy R."/>
            <person name="Ravi A."/>
            <person name="Getino M."/>
            <person name="Pursley I."/>
            <person name="Horton D.L."/>
            <person name="Alikhan N.F."/>
            <person name="Baker D."/>
            <person name="Gharbi K."/>
            <person name="Hall N."/>
            <person name="Watson M."/>
            <person name="Adriaenssens E.M."/>
            <person name="Foster-Nyarko E."/>
            <person name="Jarju S."/>
            <person name="Secka A."/>
            <person name="Antonio M."/>
            <person name="Oren A."/>
            <person name="Chaudhuri R.R."/>
            <person name="La Ragione R."/>
            <person name="Hildebrand F."/>
            <person name="Pallen M.J."/>
        </authorList>
    </citation>
    <scope>NUCLEOTIDE SEQUENCE</scope>
    <source>
        <strain evidence="2">ChiSjej6B24-2974</strain>
    </source>
</reference>
<organism evidence="2 3">
    <name type="scientific">Candidatus Pullichristensenella stercorigallinarum</name>
    <dbReference type="NCBI Taxonomy" id="2840909"/>
    <lineage>
        <taxon>Bacteria</taxon>
        <taxon>Bacillati</taxon>
        <taxon>Bacillota</taxon>
        <taxon>Clostridia</taxon>
        <taxon>Candidatus Pullichristensenella</taxon>
    </lineage>
</organism>